<dbReference type="Proteomes" id="UP000249123">
    <property type="component" value="Unassembled WGS sequence"/>
</dbReference>
<dbReference type="AlphaFoldDB" id="A0A062TW27"/>
<dbReference type="InterPro" id="IPR013767">
    <property type="entry name" value="PAS_fold"/>
</dbReference>
<protein>
    <recommendedName>
        <fullName evidence="10">Sensor protein FixL</fullName>
        <ecNumber evidence="2">2.7.13.3</ecNumber>
    </recommendedName>
</protein>
<keyword evidence="4" id="KW-0808">Transferase</keyword>
<accession>A0A062TW27</accession>
<dbReference type="EMBL" id="AWFB01000007">
    <property type="protein sequence ID" value="RAN35080.1"/>
    <property type="molecule type" value="Genomic_DNA"/>
</dbReference>
<dbReference type="eggNOG" id="COG4191">
    <property type="taxonomic scope" value="Bacteria"/>
</dbReference>
<dbReference type="InterPro" id="IPR036097">
    <property type="entry name" value="HisK_dim/P_sf"/>
</dbReference>
<dbReference type="SUPFAM" id="SSF55874">
    <property type="entry name" value="ATPase domain of HSP90 chaperone/DNA topoisomerase II/histidine kinase"/>
    <property type="match status" value="1"/>
</dbReference>
<comment type="function">
    <text evidence="9">Putative oxygen sensor; modulates the activity of FixJ, a transcriptional activator of nitrogen fixation fixK gene. FixL probably acts as a kinase that phosphorylates FixJ.</text>
</comment>
<dbReference type="GO" id="GO:0006355">
    <property type="term" value="P:regulation of DNA-templated transcription"/>
    <property type="evidence" value="ECO:0007669"/>
    <property type="project" value="InterPro"/>
</dbReference>
<reference evidence="11 12" key="1">
    <citation type="submission" date="2013-04" db="EMBL/GenBank/DDBJ databases">
        <title>Hyphomonas sp. T24B3 Genome Sequencing.</title>
        <authorList>
            <person name="Lai Q."/>
            <person name="Shao Z."/>
        </authorList>
    </citation>
    <scope>NUCLEOTIDE SEQUENCE [LARGE SCALE GENOMIC DNA]</scope>
    <source>
        <strain evidence="11 12">T24B3</strain>
    </source>
</reference>
<dbReference type="SMART" id="SM00387">
    <property type="entry name" value="HATPase_c"/>
    <property type="match status" value="1"/>
</dbReference>
<gene>
    <name evidence="11" type="ORF">HY3_09550</name>
</gene>
<dbReference type="RefSeq" id="WP_034824798.1">
    <property type="nucleotide sequence ID" value="NZ_AWFA01000007.1"/>
</dbReference>
<name>A0A062TW27_9PROT</name>
<dbReference type="InterPro" id="IPR036890">
    <property type="entry name" value="HATPase_C_sf"/>
</dbReference>
<evidence type="ECO:0000256" key="9">
    <source>
        <dbReference type="ARBA" id="ARBA00059827"/>
    </source>
</evidence>
<keyword evidence="5" id="KW-0547">Nucleotide-binding</keyword>
<evidence type="ECO:0000256" key="7">
    <source>
        <dbReference type="ARBA" id="ARBA00022840"/>
    </source>
</evidence>
<dbReference type="EC" id="2.7.13.3" evidence="2"/>
<evidence type="ECO:0000256" key="3">
    <source>
        <dbReference type="ARBA" id="ARBA00022553"/>
    </source>
</evidence>
<dbReference type="Pfam" id="PF02518">
    <property type="entry name" value="HATPase_c"/>
    <property type="match status" value="1"/>
</dbReference>
<evidence type="ECO:0000256" key="4">
    <source>
        <dbReference type="ARBA" id="ARBA00022679"/>
    </source>
</evidence>
<evidence type="ECO:0000256" key="1">
    <source>
        <dbReference type="ARBA" id="ARBA00000085"/>
    </source>
</evidence>
<dbReference type="PANTHER" id="PTHR43065:SF10">
    <property type="entry name" value="PEROXIDE STRESS-ACTIVATED HISTIDINE KINASE MAK3"/>
    <property type="match status" value="1"/>
</dbReference>
<dbReference type="SUPFAM" id="SSF47384">
    <property type="entry name" value="Homodimeric domain of signal transducing histidine kinase"/>
    <property type="match status" value="1"/>
</dbReference>
<keyword evidence="12" id="KW-1185">Reference proteome</keyword>
<dbReference type="SMART" id="SM00388">
    <property type="entry name" value="HisKA"/>
    <property type="match status" value="1"/>
</dbReference>
<evidence type="ECO:0000313" key="11">
    <source>
        <dbReference type="EMBL" id="RAN35080.1"/>
    </source>
</evidence>
<dbReference type="FunFam" id="3.30.450.20:FF:000060">
    <property type="entry name" value="Sensor protein FixL"/>
    <property type="match status" value="1"/>
</dbReference>
<comment type="caution">
    <text evidence="11">The sequence shown here is derived from an EMBL/GenBank/DDBJ whole genome shotgun (WGS) entry which is preliminary data.</text>
</comment>
<dbReference type="PROSITE" id="PS50112">
    <property type="entry name" value="PAS"/>
    <property type="match status" value="1"/>
</dbReference>
<evidence type="ECO:0000313" key="12">
    <source>
        <dbReference type="Proteomes" id="UP000249123"/>
    </source>
</evidence>
<dbReference type="PRINTS" id="PR00344">
    <property type="entry name" value="BCTRLSENSOR"/>
</dbReference>
<dbReference type="GO" id="GO:0005524">
    <property type="term" value="F:ATP binding"/>
    <property type="evidence" value="ECO:0007669"/>
    <property type="project" value="UniProtKB-KW"/>
</dbReference>
<keyword evidence="3" id="KW-0597">Phosphoprotein</keyword>
<dbReference type="InterPro" id="IPR000014">
    <property type="entry name" value="PAS"/>
</dbReference>
<dbReference type="NCBIfam" id="TIGR00229">
    <property type="entry name" value="sensory_box"/>
    <property type="match status" value="1"/>
</dbReference>
<dbReference type="CDD" id="cd00130">
    <property type="entry name" value="PAS"/>
    <property type="match status" value="1"/>
</dbReference>
<accession>A0A328JXJ4</accession>
<dbReference type="GO" id="GO:0000155">
    <property type="term" value="F:phosphorelay sensor kinase activity"/>
    <property type="evidence" value="ECO:0007669"/>
    <property type="project" value="InterPro"/>
</dbReference>
<dbReference type="InterPro" id="IPR035965">
    <property type="entry name" value="PAS-like_dom_sf"/>
</dbReference>
<keyword evidence="7" id="KW-0067">ATP-binding</keyword>
<dbReference type="PROSITE" id="PS50109">
    <property type="entry name" value="HIS_KIN"/>
    <property type="match status" value="1"/>
</dbReference>
<dbReference type="Gene3D" id="1.10.287.130">
    <property type="match status" value="1"/>
</dbReference>
<keyword evidence="6" id="KW-0418">Kinase</keyword>
<dbReference type="InterPro" id="IPR003594">
    <property type="entry name" value="HATPase_dom"/>
</dbReference>
<comment type="catalytic activity">
    <reaction evidence="1">
        <text>ATP + protein L-histidine = ADP + protein N-phospho-L-histidine.</text>
        <dbReference type="EC" id="2.7.13.3"/>
    </reaction>
</comment>
<dbReference type="Pfam" id="PF00512">
    <property type="entry name" value="HisKA"/>
    <property type="match status" value="1"/>
</dbReference>
<proteinExistence type="predicted"/>
<organism evidence="11 12">
    <name type="scientific">Hyphomonas pacifica</name>
    <dbReference type="NCBI Taxonomy" id="1280941"/>
    <lineage>
        <taxon>Bacteria</taxon>
        <taxon>Pseudomonadati</taxon>
        <taxon>Pseudomonadota</taxon>
        <taxon>Alphaproteobacteria</taxon>
        <taxon>Hyphomonadales</taxon>
        <taxon>Hyphomonadaceae</taxon>
        <taxon>Hyphomonas</taxon>
    </lineage>
</organism>
<dbReference type="PANTHER" id="PTHR43065">
    <property type="entry name" value="SENSOR HISTIDINE KINASE"/>
    <property type="match status" value="1"/>
</dbReference>
<dbReference type="CDD" id="cd00082">
    <property type="entry name" value="HisKA"/>
    <property type="match status" value="1"/>
</dbReference>
<dbReference type="Gene3D" id="3.30.450.20">
    <property type="entry name" value="PAS domain"/>
    <property type="match status" value="1"/>
</dbReference>
<evidence type="ECO:0000256" key="8">
    <source>
        <dbReference type="ARBA" id="ARBA00023012"/>
    </source>
</evidence>
<dbReference type="OrthoDB" id="9795133at2"/>
<evidence type="ECO:0000256" key="5">
    <source>
        <dbReference type="ARBA" id="ARBA00022741"/>
    </source>
</evidence>
<dbReference type="STRING" id="1280941.HY2_09420"/>
<sequence length="390" mass="41822">MSESSNPESNPPIGLTGERSLQSLLSSMLASVPDAMIVIDERGIIMAFSSAAEKMFGYKAADIAGKNVSALMTHRDEDHHDRYIRNYLDTGVAHIIGIGRIVEAKLADGSTIPVELKIGEADIAGRKIFTGYIRDVTDQQAQQHKLSQLQAEVANFSRLSAVGSMASAMAHELNQPLTAVANYLEAARDMLSTPDEASLAMAYEALDAAAKQSIRAGQIVRRLRDYVSRGEIEMRPMSLSAIVAEAVSLSKIGIEGPIARIVQDVPAELPLVRADKLQLRQVIVNLVRNALEALADTETPVITVKAQIDDQEPELIRVTVCDNGPGLSFDNGHTPFDAFNSSKSSGMGLGLSICKTIVEAHGGDISVDSPQGKGACFSFTLHRADEVADI</sequence>
<dbReference type="SMART" id="SM00091">
    <property type="entry name" value="PAS"/>
    <property type="match status" value="1"/>
</dbReference>
<dbReference type="Pfam" id="PF00989">
    <property type="entry name" value="PAS"/>
    <property type="match status" value="1"/>
</dbReference>
<dbReference type="SUPFAM" id="SSF55785">
    <property type="entry name" value="PYP-like sensor domain (PAS domain)"/>
    <property type="match status" value="1"/>
</dbReference>
<dbReference type="InterPro" id="IPR005467">
    <property type="entry name" value="His_kinase_dom"/>
</dbReference>
<evidence type="ECO:0000256" key="6">
    <source>
        <dbReference type="ARBA" id="ARBA00022777"/>
    </source>
</evidence>
<dbReference type="Gene3D" id="3.30.565.10">
    <property type="entry name" value="Histidine kinase-like ATPase, C-terminal domain"/>
    <property type="match status" value="1"/>
</dbReference>
<evidence type="ECO:0000256" key="2">
    <source>
        <dbReference type="ARBA" id="ARBA00012438"/>
    </source>
</evidence>
<dbReference type="InterPro" id="IPR003661">
    <property type="entry name" value="HisK_dim/P_dom"/>
</dbReference>
<keyword evidence="8" id="KW-0902">Two-component regulatory system</keyword>
<evidence type="ECO:0000256" key="10">
    <source>
        <dbReference type="ARBA" id="ARBA00070616"/>
    </source>
</evidence>
<dbReference type="InterPro" id="IPR004358">
    <property type="entry name" value="Sig_transdc_His_kin-like_C"/>
</dbReference>